<comment type="caution">
    <text evidence="1">The sequence shown here is derived from an EMBL/GenBank/DDBJ whole genome shotgun (WGS) entry which is preliminary data.</text>
</comment>
<reference evidence="1 2" key="1">
    <citation type="journal article" date="2019" name="Sci. Rep.">
        <title>Orb-weaving spider Araneus ventricosus genome elucidates the spidroin gene catalogue.</title>
        <authorList>
            <person name="Kono N."/>
            <person name="Nakamura H."/>
            <person name="Ohtoshi R."/>
            <person name="Moran D.A.P."/>
            <person name="Shinohara A."/>
            <person name="Yoshida Y."/>
            <person name="Fujiwara M."/>
            <person name="Mori M."/>
            <person name="Tomita M."/>
            <person name="Arakawa K."/>
        </authorList>
    </citation>
    <scope>NUCLEOTIDE SEQUENCE [LARGE SCALE GENOMIC DNA]</scope>
</reference>
<feature type="non-terminal residue" evidence="1">
    <location>
        <position position="205"/>
    </location>
</feature>
<evidence type="ECO:0000313" key="1">
    <source>
        <dbReference type="EMBL" id="GBM26244.1"/>
    </source>
</evidence>
<sequence length="205" mass="24201">MEKQLNLVSKLSLNEMALRRVIVNLWYESDISAAVGGLRKVESPSGCARSVLWEIVINEVKEKVSKLMLPVSLKKRLMDLVRPIRSEIRIWAVYHKHILNYLPDEDLDMHIFEQLCWTCTGAIDYRKTAELLVRLETLDIEKRYRLACLYCLEDYIPVLWVELPEKYKSRFNEEVYPLPENVVHLEYYWASVLKGEEFKLNDILP</sequence>
<name>A0A4Y2EEI8_ARAVE</name>
<keyword evidence="2" id="KW-1185">Reference proteome</keyword>
<accession>A0A4Y2EEI8</accession>
<protein>
    <submittedName>
        <fullName evidence="1">Uncharacterized protein</fullName>
    </submittedName>
</protein>
<dbReference type="EMBL" id="BGPR01245989">
    <property type="protein sequence ID" value="GBM26244.1"/>
    <property type="molecule type" value="Genomic_DNA"/>
</dbReference>
<dbReference type="AlphaFoldDB" id="A0A4Y2EEI8"/>
<evidence type="ECO:0000313" key="2">
    <source>
        <dbReference type="Proteomes" id="UP000499080"/>
    </source>
</evidence>
<gene>
    <name evidence="1" type="ORF">AVEN_17836_1</name>
</gene>
<organism evidence="1 2">
    <name type="scientific">Araneus ventricosus</name>
    <name type="common">Orbweaver spider</name>
    <name type="synonym">Epeira ventricosa</name>
    <dbReference type="NCBI Taxonomy" id="182803"/>
    <lineage>
        <taxon>Eukaryota</taxon>
        <taxon>Metazoa</taxon>
        <taxon>Ecdysozoa</taxon>
        <taxon>Arthropoda</taxon>
        <taxon>Chelicerata</taxon>
        <taxon>Arachnida</taxon>
        <taxon>Araneae</taxon>
        <taxon>Araneomorphae</taxon>
        <taxon>Entelegynae</taxon>
        <taxon>Araneoidea</taxon>
        <taxon>Araneidae</taxon>
        <taxon>Araneus</taxon>
    </lineage>
</organism>
<proteinExistence type="predicted"/>
<dbReference type="OrthoDB" id="6437663at2759"/>
<dbReference type="Proteomes" id="UP000499080">
    <property type="component" value="Unassembled WGS sequence"/>
</dbReference>